<dbReference type="GO" id="GO:0005975">
    <property type="term" value="P:carbohydrate metabolic process"/>
    <property type="evidence" value="ECO:0007669"/>
    <property type="project" value="UniProtKB-ARBA"/>
</dbReference>
<feature type="compositionally biased region" description="Pro residues" evidence="1">
    <location>
        <begin position="256"/>
        <end position="272"/>
    </location>
</feature>
<gene>
    <name evidence="4" type="ORF">BXY45_1241</name>
</gene>
<feature type="signal peptide" evidence="2">
    <location>
        <begin position="1"/>
        <end position="29"/>
    </location>
</feature>
<feature type="chain" id="PRO_5016340052" description="DUF11 domain-containing protein" evidence="2">
    <location>
        <begin position="30"/>
        <end position="419"/>
    </location>
</feature>
<dbReference type="Gene3D" id="2.60.40.10">
    <property type="entry name" value="Immunoglobulins"/>
    <property type="match status" value="1"/>
</dbReference>
<feature type="domain" description="DUF11" evidence="3">
    <location>
        <begin position="303"/>
        <end position="413"/>
    </location>
</feature>
<feature type="compositionally biased region" description="Low complexity" evidence="1">
    <location>
        <begin position="273"/>
        <end position="284"/>
    </location>
</feature>
<dbReference type="AlphaFoldDB" id="A0A315ZWB4"/>
<protein>
    <recommendedName>
        <fullName evidence="3">DUF11 domain-containing protein</fullName>
    </recommendedName>
</protein>
<reference evidence="4 5" key="1">
    <citation type="submission" date="2018-03" db="EMBL/GenBank/DDBJ databases">
        <title>Genomic Encyclopedia of Archaeal and Bacterial Type Strains, Phase II (KMG-II): from individual species to whole genera.</title>
        <authorList>
            <person name="Goeker M."/>
        </authorList>
    </citation>
    <scope>NUCLEOTIDE SEQUENCE [LARGE SCALE GENOMIC DNA]</scope>
    <source>
        <strain evidence="4 5">DSM 44889</strain>
    </source>
</reference>
<dbReference type="RefSeq" id="WP_146211245.1">
    <property type="nucleotide sequence ID" value="NZ_QGDQ01000024.1"/>
</dbReference>
<evidence type="ECO:0000313" key="4">
    <source>
        <dbReference type="EMBL" id="PWJ49835.1"/>
    </source>
</evidence>
<feature type="region of interest" description="Disordered" evidence="1">
    <location>
        <begin position="248"/>
        <end position="287"/>
    </location>
</feature>
<dbReference type="InterPro" id="IPR001434">
    <property type="entry name" value="OmcB-like_DUF11"/>
</dbReference>
<organism evidence="4 5">
    <name type="scientific">Quadrisphaera granulorum</name>
    <dbReference type="NCBI Taxonomy" id="317664"/>
    <lineage>
        <taxon>Bacteria</taxon>
        <taxon>Bacillati</taxon>
        <taxon>Actinomycetota</taxon>
        <taxon>Actinomycetes</taxon>
        <taxon>Kineosporiales</taxon>
        <taxon>Kineosporiaceae</taxon>
        <taxon>Quadrisphaera</taxon>
    </lineage>
</organism>
<evidence type="ECO:0000256" key="1">
    <source>
        <dbReference type="SAM" id="MobiDB-lite"/>
    </source>
</evidence>
<keyword evidence="5" id="KW-1185">Reference proteome</keyword>
<dbReference type="OrthoDB" id="5175624at2"/>
<dbReference type="InterPro" id="IPR013783">
    <property type="entry name" value="Ig-like_fold"/>
</dbReference>
<comment type="caution">
    <text evidence="4">The sequence shown here is derived from an EMBL/GenBank/DDBJ whole genome shotgun (WGS) entry which is preliminary data.</text>
</comment>
<evidence type="ECO:0000313" key="5">
    <source>
        <dbReference type="Proteomes" id="UP000245469"/>
    </source>
</evidence>
<accession>A0A315ZWB4</accession>
<proteinExistence type="predicted"/>
<sequence length="419" mass="43153">MSLTRVVSAAVSAVTLAVGAVLVSGAASAAGPTPGPAFVSCQNSTPLTPLVDGGLRSASIPFDLSFGGVTRQELWATEDGYVVFTPQRMWGSSYDLTTVVRPLIAPFWADATEYRPSERVYSGTTTFEGYPAMCLSWLSTAPAVTAPSAEQPSNRYQLLLVNRNDRGPGEFDMVFNYDRIQWDETGFYRFEAGATVGWSDGRTGVEFAGSRKDGAFLDSGPRALTKGWQAGDYAPVLGRYVLPYGQGLQPTASPTTAPPTTAPPTTAPPTTAPPTTASPTTAPPKSVVDLRVGVGGPYLARRGGLVAYTVTVLNRGTTTSAPTVVGVQLTGVTVQSTTPPGLADGSVSAGQASVTGRRWAVPALAPGATFTTPIYANASGAGGRPVAVAGAKAVVAPSGPEPELTLVNNVAQAVTVVLP</sequence>
<evidence type="ECO:0000256" key="2">
    <source>
        <dbReference type="SAM" id="SignalP"/>
    </source>
</evidence>
<dbReference type="Pfam" id="PF01345">
    <property type="entry name" value="DUF11"/>
    <property type="match status" value="1"/>
</dbReference>
<evidence type="ECO:0000259" key="3">
    <source>
        <dbReference type="Pfam" id="PF01345"/>
    </source>
</evidence>
<dbReference type="EMBL" id="QGDQ01000024">
    <property type="protein sequence ID" value="PWJ49835.1"/>
    <property type="molecule type" value="Genomic_DNA"/>
</dbReference>
<name>A0A315ZWB4_9ACTN</name>
<keyword evidence="2" id="KW-0732">Signal</keyword>
<dbReference type="Proteomes" id="UP000245469">
    <property type="component" value="Unassembled WGS sequence"/>
</dbReference>